<dbReference type="InterPro" id="IPR003594">
    <property type="entry name" value="HATPase_dom"/>
</dbReference>
<evidence type="ECO:0000256" key="8">
    <source>
        <dbReference type="SAM" id="Coils"/>
    </source>
</evidence>
<dbReference type="Proteomes" id="UP000188243">
    <property type="component" value="Chromosome"/>
</dbReference>
<dbReference type="CDD" id="cd17546">
    <property type="entry name" value="REC_hyHK_CKI1_RcsC-like"/>
    <property type="match status" value="1"/>
</dbReference>
<dbReference type="RefSeq" id="WP_077535878.1">
    <property type="nucleotide sequence ID" value="NZ_CP019628.1"/>
</dbReference>
<dbReference type="PROSITE" id="PS50110">
    <property type="entry name" value="RESPONSE_REGULATORY"/>
    <property type="match status" value="1"/>
</dbReference>
<accession>A0A1Q2GVP3</accession>
<evidence type="ECO:0000256" key="3">
    <source>
        <dbReference type="ARBA" id="ARBA00022553"/>
    </source>
</evidence>
<dbReference type="SUPFAM" id="SSF52172">
    <property type="entry name" value="CheY-like"/>
    <property type="match status" value="1"/>
</dbReference>
<dbReference type="CDD" id="cd16922">
    <property type="entry name" value="HATPase_EvgS-ArcB-TorS-like"/>
    <property type="match status" value="1"/>
</dbReference>
<dbReference type="GO" id="GO:0000155">
    <property type="term" value="F:phosphorelay sensor kinase activity"/>
    <property type="evidence" value="ECO:0007669"/>
    <property type="project" value="InterPro"/>
</dbReference>
<dbReference type="CDD" id="cd00082">
    <property type="entry name" value="HisKA"/>
    <property type="match status" value="1"/>
</dbReference>
<reference evidence="11 12" key="1">
    <citation type="submission" date="2017-02" db="EMBL/GenBank/DDBJ databases">
        <title>Complete genome sequence of the cold-active Pseudoalteromonas aliena strain EH1 isolated from Arctic seawater.</title>
        <authorList>
            <person name="Kim E."/>
            <person name="Heo E."/>
            <person name="Kim H."/>
            <person name="Kim D."/>
        </authorList>
    </citation>
    <scope>NUCLEOTIDE SEQUENCE [LARGE SCALE GENOMIC DNA]</scope>
    <source>
        <strain evidence="11 12">EH1</strain>
    </source>
</reference>
<dbReference type="InterPro" id="IPR036097">
    <property type="entry name" value="HisK_dim/P_sf"/>
</dbReference>
<dbReference type="InterPro" id="IPR005467">
    <property type="entry name" value="His_kinase_dom"/>
</dbReference>
<protein>
    <recommendedName>
        <fullName evidence="2">histidine kinase</fullName>
        <ecNumber evidence="2">2.7.13.3</ecNumber>
    </recommendedName>
</protein>
<dbReference type="EMBL" id="CP019628">
    <property type="protein sequence ID" value="AQP99183.1"/>
    <property type="molecule type" value="Genomic_DNA"/>
</dbReference>
<dbReference type="Gene3D" id="3.30.565.10">
    <property type="entry name" value="Histidine kinase-like ATPase, C-terminal domain"/>
    <property type="match status" value="1"/>
</dbReference>
<keyword evidence="8" id="KW-0175">Coiled coil</keyword>
<dbReference type="EC" id="2.7.13.3" evidence="2"/>
<dbReference type="InterPro" id="IPR011006">
    <property type="entry name" value="CheY-like_superfamily"/>
</dbReference>
<evidence type="ECO:0000313" key="11">
    <source>
        <dbReference type="EMBL" id="AQP99183.1"/>
    </source>
</evidence>
<sequence>MIKAQIPQNEESRLQDLYEYEILDTEAEKVFDDLTQLASDICETPISLISLVDPERQWFKSKYGIEVDETERDIAFCSHTILQDQVFEIQDALLDERFHDNPLVMGEPNIRFYAGTPLVTPKGSTIGTLCVISDKPKKLNARQVNALTILGKEVIAQLELRANNKKLTASLEKQKLYNKKLEELKKEADIANTLKGQFLANMSHELRTPLHGILNLAEFGLTELTSIEKDNALKSILNSANLLSSIVNDILDFSKIEAGKLDIENINFNLHEIINDAVQPLKKQASDKGIKFVLTVDENVAVTLKGDPIRISQILNNLCSNAIKFTKQGLVNLKVCVKKNSINTQDILFEVIDTGIGISKTAQRNLFQEFHQADASTSRRYGGTGLGLAICAKLSSLMNGKINFTSQEGEGSVFSYQQNFEVSQACEIIKQKKEITDLQGCTVLVAEDNKVNQIIVSKMLQAHNANIVITENGKECVDYFFANSVDLIFMDIQMPEMDGVEATKLIRSKQTNTVIPIIAMTANTMKQDIEHYLNIGMDGYLMKPFDKEKLNSLLNVYNPKKTTLKNLAVKISDPNISSQLKLNQTCRELKRLIPNANRVSLWLFNNDYTAINCLMCLDENDEVILDMVLKAQDFPAYFNYILSNQVLDASDAKNNEITKDFTKVYFEPCNVCSLLDYIFFIDKRPLGVVCCESVGSKVSWTHTDKESLIKIADVTTLFLSKQLKLL</sequence>
<dbReference type="STRING" id="247523.B0W48_04800"/>
<organism evidence="11 12">
    <name type="scientific">Pseudoalteromonas aliena</name>
    <dbReference type="NCBI Taxonomy" id="247523"/>
    <lineage>
        <taxon>Bacteria</taxon>
        <taxon>Pseudomonadati</taxon>
        <taxon>Pseudomonadota</taxon>
        <taxon>Gammaproteobacteria</taxon>
        <taxon>Alteromonadales</taxon>
        <taxon>Pseudoalteromonadaceae</taxon>
        <taxon>Pseudoalteromonas</taxon>
    </lineage>
</organism>
<dbReference type="SMART" id="SM00387">
    <property type="entry name" value="HATPase_c"/>
    <property type="match status" value="1"/>
</dbReference>
<keyword evidence="4" id="KW-0808">Transferase</keyword>
<dbReference type="PANTHER" id="PTHR45339">
    <property type="entry name" value="HYBRID SIGNAL TRANSDUCTION HISTIDINE KINASE J"/>
    <property type="match status" value="1"/>
</dbReference>
<keyword evidence="3 7" id="KW-0597">Phosphoprotein</keyword>
<dbReference type="InterPro" id="IPR029016">
    <property type="entry name" value="GAF-like_dom_sf"/>
</dbReference>
<proteinExistence type="predicted"/>
<evidence type="ECO:0000256" key="2">
    <source>
        <dbReference type="ARBA" id="ARBA00012438"/>
    </source>
</evidence>
<feature type="coiled-coil region" evidence="8">
    <location>
        <begin position="167"/>
        <end position="194"/>
    </location>
</feature>
<feature type="domain" description="Response regulatory" evidence="10">
    <location>
        <begin position="442"/>
        <end position="558"/>
    </location>
</feature>
<dbReference type="InterPro" id="IPR001789">
    <property type="entry name" value="Sig_transdc_resp-reg_receiver"/>
</dbReference>
<dbReference type="AlphaFoldDB" id="A0A1Q2GVP3"/>
<evidence type="ECO:0000256" key="6">
    <source>
        <dbReference type="ARBA" id="ARBA00023012"/>
    </source>
</evidence>
<dbReference type="InterPro" id="IPR003661">
    <property type="entry name" value="HisK_dim/P_dom"/>
</dbReference>
<dbReference type="Gene3D" id="3.40.50.2300">
    <property type="match status" value="1"/>
</dbReference>
<evidence type="ECO:0000256" key="5">
    <source>
        <dbReference type="ARBA" id="ARBA00022777"/>
    </source>
</evidence>
<dbReference type="Pfam" id="PF00072">
    <property type="entry name" value="Response_reg"/>
    <property type="match status" value="1"/>
</dbReference>
<dbReference type="Pfam" id="PF02518">
    <property type="entry name" value="HATPase_c"/>
    <property type="match status" value="1"/>
</dbReference>
<evidence type="ECO:0000256" key="7">
    <source>
        <dbReference type="PROSITE-ProRule" id="PRU00169"/>
    </source>
</evidence>
<dbReference type="Pfam" id="PF01590">
    <property type="entry name" value="GAF"/>
    <property type="match status" value="1"/>
</dbReference>
<evidence type="ECO:0000259" key="10">
    <source>
        <dbReference type="PROSITE" id="PS50110"/>
    </source>
</evidence>
<name>A0A1Q2GVP3_9GAMM</name>
<dbReference type="PROSITE" id="PS50109">
    <property type="entry name" value="HIS_KIN"/>
    <property type="match status" value="1"/>
</dbReference>
<dbReference type="InterPro" id="IPR004358">
    <property type="entry name" value="Sig_transdc_His_kin-like_C"/>
</dbReference>
<dbReference type="SUPFAM" id="SSF47384">
    <property type="entry name" value="Homodimeric domain of signal transducing histidine kinase"/>
    <property type="match status" value="1"/>
</dbReference>
<keyword evidence="6" id="KW-0902">Two-component regulatory system</keyword>
<keyword evidence="5 11" id="KW-0418">Kinase</keyword>
<evidence type="ECO:0000256" key="1">
    <source>
        <dbReference type="ARBA" id="ARBA00000085"/>
    </source>
</evidence>
<dbReference type="PRINTS" id="PR00344">
    <property type="entry name" value="BCTRLSENSOR"/>
</dbReference>
<evidence type="ECO:0000259" key="9">
    <source>
        <dbReference type="PROSITE" id="PS50109"/>
    </source>
</evidence>
<dbReference type="SUPFAM" id="SSF55781">
    <property type="entry name" value="GAF domain-like"/>
    <property type="match status" value="2"/>
</dbReference>
<evidence type="ECO:0000313" key="12">
    <source>
        <dbReference type="Proteomes" id="UP000188243"/>
    </source>
</evidence>
<comment type="catalytic activity">
    <reaction evidence="1">
        <text>ATP + protein L-histidine = ADP + protein N-phospho-L-histidine.</text>
        <dbReference type="EC" id="2.7.13.3"/>
    </reaction>
</comment>
<dbReference type="FunFam" id="3.30.565.10:FF:000010">
    <property type="entry name" value="Sensor histidine kinase RcsC"/>
    <property type="match status" value="1"/>
</dbReference>
<dbReference type="KEGG" id="paln:B0W48_04800"/>
<dbReference type="InterPro" id="IPR036890">
    <property type="entry name" value="HATPase_C_sf"/>
</dbReference>
<dbReference type="PANTHER" id="PTHR45339:SF1">
    <property type="entry name" value="HYBRID SIGNAL TRANSDUCTION HISTIDINE KINASE J"/>
    <property type="match status" value="1"/>
</dbReference>
<feature type="modified residue" description="4-aspartylphosphate" evidence="7">
    <location>
        <position position="491"/>
    </location>
</feature>
<dbReference type="SMART" id="SM00065">
    <property type="entry name" value="GAF"/>
    <property type="match status" value="1"/>
</dbReference>
<gene>
    <name evidence="11" type="ORF">B0W48_04800</name>
</gene>
<evidence type="ECO:0000256" key="4">
    <source>
        <dbReference type="ARBA" id="ARBA00022679"/>
    </source>
</evidence>
<dbReference type="Gene3D" id="1.10.287.130">
    <property type="match status" value="1"/>
</dbReference>
<dbReference type="SUPFAM" id="SSF55874">
    <property type="entry name" value="ATPase domain of HSP90 chaperone/DNA topoisomerase II/histidine kinase"/>
    <property type="match status" value="1"/>
</dbReference>
<dbReference type="SMART" id="SM00448">
    <property type="entry name" value="REC"/>
    <property type="match status" value="1"/>
</dbReference>
<dbReference type="InterPro" id="IPR003018">
    <property type="entry name" value="GAF"/>
</dbReference>
<feature type="domain" description="Histidine kinase" evidence="9">
    <location>
        <begin position="201"/>
        <end position="422"/>
    </location>
</feature>
<dbReference type="SMART" id="SM00388">
    <property type="entry name" value="HisKA"/>
    <property type="match status" value="1"/>
</dbReference>
<dbReference type="Pfam" id="PF00512">
    <property type="entry name" value="HisKA"/>
    <property type="match status" value="1"/>
</dbReference>
<dbReference type="Gene3D" id="3.30.450.40">
    <property type="match status" value="2"/>
</dbReference>